<dbReference type="PANTHER" id="PTHR43133:SF25">
    <property type="entry name" value="RNA POLYMERASE SIGMA FACTOR RFAY-RELATED"/>
    <property type="match status" value="1"/>
</dbReference>
<evidence type="ECO:0000313" key="7">
    <source>
        <dbReference type="EMBL" id="GGM62909.1"/>
    </source>
</evidence>
<name>A0A8J3CGC1_9PSEU</name>
<dbReference type="GO" id="GO:0016987">
    <property type="term" value="F:sigma factor activity"/>
    <property type="evidence" value="ECO:0007669"/>
    <property type="project" value="UniProtKB-KW"/>
</dbReference>
<dbReference type="PANTHER" id="PTHR43133">
    <property type="entry name" value="RNA POLYMERASE ECF-TYPE SIGMA FACTO"/>
    <property type="match status" value="1"/>
</dbReference>
<keyword evidence="3" id="KW-0731">Sigma factor</keyword>
<organism evidence="7 8">
    <name type="scientific">Longimycelium tulufanense</name>
    <dbReference type="NCBI Taxonomy" id="907463"/>
    <lineage>
        <taxon>Bacteria</taxon>
        <taxon>Bacillati</taxon>
        <taxon>Actinomycetota</taxon>
        <taxon>Actinomycetes</taxon>
        <taxon>Pseudonocardiales</taxon>
        <taxon>Pseudonocardiaceae</taxon>
        <taxon>Longimycelium</taxon>
    </lineage>
</organism>
<feature type="domain" description="RNA polymerase sigma factor 70 region 4 type 2" evidence="6">
    <location>
        <begin position="115"/>
        <end position="165"/>
    </location>
</feature>
<dbReference type="Pfam" id="PF08281">
    <property type="entry name" value="Sigma70_r4_2"/>
    <property type="match status" value="1"/>
</dbReference>
<keyword evidence="2" id="KW-0805">Transcription regulation</keyword>
<dbReference type="GO" id="GO:0003677">
    <property type="term" value="F:DNA binding"/>
    <property type="evidence" value="ECO:0007669"/>
    <property type="project" value="InterPro"/>
</dbReference>
<dbReference type="InterPro" id="IPR036388">
    <property type="entry name" value="WH-like_DNA-bd_sf"/>
</dbReference>
<dbReference type="InterPro" id="IPR014284">
    <property type="entry name" value="RNA_pol_sigma-70_dom"/>
</dbReference>
<dbReference type="Gene3D" id="1.10.1740.10">
    <property type="match status" value="1"/>
</dbReference>
<dbReference type="InterPro" id="IPR013249">
    <property type="entry name" value="RNA_pol_sigma70_r4_t2"/>
</dbReference>
<evidence type="ECO:0000259" key="5">
    <source>
        <dbReference type="Pfam" id="PF04542"/>
    </source>
</evidence>
<dbReference type="SUPFAM" id="SSF88946">
    <property type="entry name" value="Sigma2 domain of RNA polymerase sigma factors"/>
    <property type="match status" value="1"/>
</dbReference>
<evidence type="ECO:0000256" key="2">
    <source>
        <dbReference type="ARBA" id="ARBA00023015"/>
    </source>
</evidence>
<sequence>MTEIDTRRQAFATYVLPEIDLLYRVARSLTEQPADAEDLVQETLLHAYRNVDRFDGQHPRAWLLTTLRNAERNRHRGQRPMLFLDTGTAEEDHQPPGAGVPSPEELVVGATFDAEVQQAFDALPDKLRSVVHLVDVAGLSYAEAAATLGVPVGTVMSRLHRGRRWIRRRLTGIVPRRGESA</sequence>
<dbReference type="SUPFAM" id="SSF88659">
    <property type="entry name" value="Sigma3 and sigma4 domains of RNA polymerase sigma factors"/>
    <property type="match status" value="1"/>
</dbReference>
<evidence type="ECO:0000256" key="4">
    <source>
        <dbReference type="ARBA" id="ARBA00023163"/>
    </source>
</evidence>
<comment type="similarity">
    <text evidence="1">Belongs to the sigma-70 factor family. ECF subfamily.</text>
</comment>
<evidence type="ECO:0000256" key="1">
    <source>
        <dbReference type="ARBA" id="ARBA00010641"/>
    </source>
</evidence>
<gene>
    <name evidence="7" type="ORF">GCM10012275_37000</name>
</gene>
<keyword evidence="4" id="KW-0804">Transcription</keyword>
<dbReference type="InterPro" id="IPR007627">
    <property type="entry name" value="RNA_pol_sigma70_r2"/>
</dbReference>
<reference evidence="7" key="1">
    <citation type="journal article" date="2014" name="Int. J. Syst. Evol. Microbiol.">
        <title>Complete genome sequence of Corynebacterium casei LMG S-19264T (=DSM 44701T), isolated from a smear-ripened cheese.</title>
        <authorList>
            <consortium name="US DOE Joint Genome Institute (JGI-PGF)"/>
            <person name="Walter F."/>
            <person name="Albersmeier A."/>
            <person name="Kalinowski J."/>
            <person name="Ruckert C."/>
        </authorList>
    </citation>
    <scope>NUCLEOTIDE SEQUENCE</scope>
    <source>
        <strain evidence="7">CGMCC 4.5737</strain>
    </source>
</reference>
<dbReference type="InterPro" id="IPR013325">
    <property type="entry name" value="RNA_pol_sigma_r2"/>
</dbReference>
<dbReference type="Proteomes" id="UP000637578">
    <property type="component" value="Unassembled WGS sequence"/>
</dbReference>
<dbReference type="AlphaFoldDB" id="A0A8J3CGC1"/>
<dbReference type="GO" id="GO:0006352">
    <property type="term" value="P:DNA-templated transcription initiation"/>
    <property type="evidence" value="ECO:0007669"/>
    <property type="project" value="InterPro"/>
</dbReference>
<dbReference type="RefSeq" id="WP_189059321.1">
    <property type="nucleotide sequence ID" value="NZ_BMMK01000017.1"/>
</dbReference>
<reference evidence="7" key="2">
    <citation type="submission" date="2020-09" db="EMBL/GenBank/DDBJ databases">
        <authorList>
            <person name="Sun Q."/>
            <person name="Zhou Y."/>
        </authorList>
    </citation>
    <scope>NUCLEOTIDE SEQUENCE</scope>
    <source>
        <strain evidence="7">CGMCC 4.5737</strain>
    </source>
</reference>
<accession>A0A8J3CGC1</accession>
<evidence type="ECO:0000259" key="6">
    <source>
        <dbReference type="Pfam" id="PF08281"/>
    </source>
</evidence>
<dbReference type="Pfam" id="PF04542">
    <property type="entry name" value="Sigma70_r2"/>
    <property type="match status" value="1"/>
</dbReference>
<proteinExistence type="inferred from homology"/>
<dbReference type="NCBIfam" id="TIGR02937">
    <property type="entry name" value="sigma70-ECF"/>
    <property type="match status" value="1"/>
</dbReference>
<evidence type="ECO:0000313" key="8">
    <source>
        <dbReference type="Proteomes" id="UP000637578"/>
    </source>
</evidence>
<dbReference type="EMBL" id="BMMK01000017">
    <property type="protein sequence ID" value="GGM62909.1"/>
    <property type="molecule type" value="Genomic_DNA"/>
</dbReference>
<evidence type="ECO:0000256" key="3">
    <source>
        <dbReference type="ARBA" id="ARBA00023082"/>
    </source>
</evidence>
<dbReference type="InterPro" id="IPR013324">
    <property type="entry name" value="RNA_pol_sigma_r3/r4-like"/>
</dbReference>
<keyword evidence="8" id="KW-1185">Reference proteome</keyword>
<comment type="caution">
    <text evidence="7">The sequence shown here is derived from an EMBL/GenBank/DDBJ whole genome shotgun (WGS) entry which is preliminary data.</text>
</comment>
<protein>
    <submittedName>
        <fullName evidence="7">RNA polymerase sigma factor</fullName>
    </submittedName>
</protein>
<dbReference type="InterPro" id="IPR039425">
    <property type="entry name" value="RNA_pol_sigma-70-like"/>
</dbReference>
<dbReference type="CDD" id="cd06171">
    <property type="entry name" value="Sigma70_r4"/>
    <property type="match status" value="1"/>
</dbReference>
<dbReference type="Gene3D" id="1.10.10.10">
    <property type="entry name" value="Winged helix-like DNA-binding domain superfamily/Winged helix DNA-binding domain"/>
    <property type="match status" value="1"/>
</dbReference>
<feature type="domain" description="RNA polymerase sigma-70 region 2" evidence="5">
    <location>
        <begin position="20"/>
        <end position="79"/>
    </location>
</feature>